<dbReference type="Gene3D" id="3.30.70.100">
    <property type="match status" value="1"/>
</dbReference>
<proteinExistence type="predicted"/>
<protein>
    <recommendedName>
        <fullName evidence="3">ABM domain-containing protein</fullName>
    </recommendedName>
</protein>
<dbReference type="AlphaFoldDB" id="A0A2B7XCD8"/>
<name>A0A2B7XCD8_9EURO</name>
<reference evidence="1 2" key="1">
    <citation type="submission" date="2017-10" db="EMBL/GenBank/DDBJ databases">
        <title>Comparative genomics in systemic dimorphic fungi from Ajellomycetaceae.</title>
        <authorList>
            <person name="Munoz J.F."/>
            <person name="Mcewen J.G."/>
            <person name="Clay O.K."/>
            <person name="Cuomo C.A."/>
        </authorList>
    </citation>
    <scope>NUCLEOTIDE SEQUENCE [LARGE SCALE GENOMIC DNA]</scope>
    <source>
        <strain evidence="1 2">UAMH5409</strain>
    </source>
</reference>
<sequence>MSSNTVTELVYLTFKPGVKPEDPDNADGRVFTNALEAVKLQSGYQHSNWGRTVEDENDIVWIVEWKDTTSSLPLSQITPILSPTSTPISLHTTLQPPLEVSHLTSPSTPIVELAILPFPSSLPFDEKAPLDNALSNLRSTMLNINPDEESVRRQVSSSRKEPVKPAPPRWVSLGWVERPGTVKHAESPTGDAELAVLVAGWESVEEHEAVRGTESFQKAVQPLKEKMLPGIKVLGMRYVTFKKEEQKGE</sequence>
<evidence type="ECO:0008006" key="3">
    <source>
        <dbReference type="Google" id="ProtNLM"/>
    </source>
</evidence>
<dbReference type="OrthoDB" id="3830579at2759"/>
<dbReference type="Proteomes" id="UP000223968">
    <property type="component" value="Unassembled WGS sequence"/>
</dbReference>
<dbReference type="STRING" id="1447875.A0A2B7XCD8"/>
<gene>
    <name evidence="1" type="ORF">AJ79_06531</name>
</gene>
<comment type="caution">
    <text evidence="1">The sequence shown here is derived from an EMBL/GenBank/DDBJ whole genome shotgun (WGS) entry which is preliminary data.</text>
</comment>
<keyword evidence="2" id="KW-1185">Reference proteome</keyword>
<organism evidence="1 2">
    <name type="scientific">Helicocarpus griseus UAMH5409</name>
    <dbReference type="NCBI Taxonomy" id="1447875"/>
    <lineage>
        <taxon>Eukaryota</taxon>
        <taxon>Fungi</taxon>
        <taxon>Dikarya</taxon>
        <taxon>Ascomycota</taxon>
        <taxon>Pezizomycotina</taxon>
        <taxon>Eurotiomycetes</taxon>
        <taxon>Eurotiomycetidae</taxon>
        <taxon>Onygenales</taxon>
        <taxon>Ajellomycetaceae</taxon>
        <taxon>Helicocarpus</taxon>
    </lineage>
</organism>
<dbReference type="EMBL" id="PDNB01000117">
    <property type="protein sequence ID" value="PGH06441.1"/>
    <property type="molecule type" value="Genomic_DNA"/>
</dbReference>
<accession>A0A2B7XCD8</accession>
<evidence type="ECO:0000313" key="1">
    <source>
        <dbReference type="EMBL" id="PGH06441.1"/>
    </source>
</evidence>
<evidence type="ECO:0000313" key="2">
    <source>
        <dbReference type="Proteomes" id="UP000223968"/>
    </source>
</evidence>